<accession>A0A834IF92</accession>
<name>A0A834IF92_RHYFE</name>
<evidence type="ECO:0000313" key="2">
    <source>
        <dbReference type="Proteomes" id="UP000625711"/>
    </source>
</evidence>
<gene>
    <name evidence="1" type="ORF">GWI33_009572</name>
</gene>
<organism evidence="1 2">
    <name type="scientific">Rhynchophorus ferrugineus</name>
    <name type="common">Red palm weevil</name>
    <name type="synonym">Curculio ferrugineus</name>
    <dbReference type="NCBI Taxonomy" id="354439"/>
    <lineage>
        <taxon>Eukaryota</taxon>
        <taxon>Metazoa</taxon>
        <taxon>Ecdysozoa</taxon>
        <taxon>Arthropoda</taxon>
        <taxon>Hexapoda</taxon>
        <taxon>Insecta</taxon>
        <taxon>Pterygota</taxon>
        <taxon>Neoptera</taxon>
        <taxon>Endopterygota</taxon>
        <taxon>Coleoptera</taxon>
        <taxon>Polyphaga</taxon>
        <taxon>Cucujiformia</taxon>
        <taxon>Curculionidae</taxon>
        <taxon>Dryophthorinae</taxon>
        <taxon>Rhynchophorus</taxon>
    </lineage>
</organism>
<dbReference type="EMBL" id="JAACXV010004656">
    <property type="protein sequence ID" value="KAF7277000.1"/>
    <property type="molecule type" value="Genomic_DNA"/>
</dbReference>
<evidence type="ECO:0000313" key="1">
    <source>
        <dbReference type="EMBL" id="KAF7277000.1"/>
    </source>
</evidence>
<dbReference type="AlphaFoldDB" id="A0A834IF92"/>
<sequence length="111" mass="12971">MTSQLPSPSYYLIGSPVQLARARRVVRKDEGSRGMVSRKLNKASARGRFWPRRYFNLKSFCSCRKNASPRATLRKRSFAMFMRRGLWYFVSRFGRSGIGLLWSVFLKRVVN</sequence>
<proteinExistence type="predicted"/>
<protein>
    <submittedName>
        <fullName evidence="1">Uncharacterized protein</fullName>
    </submittedName>
</protein>
<keyword evidence="2" id="KW-1185">Reference proteome</keyword>
<reference evidence="1" key="1">
    <citation type="submission" date="2020-08" db="EMBL/GenBank/DDBJ databases">
        <title>Genome sequencing and assembly of the red palm weevil Rhynchophorus ferrugineus.</title>
        <authorList>
            <person name="Dias G.B."/>
            <person name="Bergman C.M."/>
            <person name="Manee M."/>
        </authorList>
    </citation>
    <scope>NUCLEOTIDE SEQUENCE</scope>
    <source>
        <strain evidence="1">AA-2017</strain>
        <tissue evidence="1">Whole larva</tissue>
    </source>
</reference>
<dbReference type="Proteomes" id="UP000625711">
    <property type="component" value="Unassembled WGS sequence"/>
</dbReference>
<comment type="caution">
    <text evidence="1">The sequence shown here is derived from an EMBL/GenBank/DDBJ whole genome shotgun (WGS) entry which is preliminary data.</text>
</comment>